<dbReference type="AlphaFoldDB" id="A0A9P0Q829"/>
<keyword evidence="3" id="KW-1185">Reference proteome</keyword>
<evidence type="ECO:0000313" key="2">
    <source>
        <dbReference type="EMBL" id="CAH2010130.1"/>
    </source>
</evidence>
<dbReference type="InterPro" id="IPR029055">
    <property type="entry name" value="Ntn_hydrolases_N"/>
</dbReference>
<dbReference type="OrthoDB" id="431557at2759"/>
<sequence>MTLKDAKALAVKVLVKTLDMAKLTSEKVEMATLSRINDKTVINILSNKEVEELIAEYEKSEAAIEATKKEQQKQAV</sequence>
<organism evidence="2 3">
    <name type="scientific">Acanthoscelides obtectus</name>
    <name type="common">Bean weevil</name>
    <name type="synonym">Bruchus obtectus</name>
    <dbReference type="NCBI Taxonomy" id="200917"/>
    <lineage>
        <taxon>Eukaryota</taxon>
        <taxon>Metazoa</taxon>
        <taxon>Ecdysozoa</taxon>
        <taxon>Arthropoda</taxon>
        <taxon>Hexapoda</taxon>
        <taxon>Insecta</taxon>
        <taxon>Pterygota</taxon>
        <taxon>Neoptera</taxon>
        <taxon>Endopterygota</taxon>
        <taxon>Coleoptera</taxon>
        <taxon>Polyphaga</taxon>
        <taxon>Cucujiformia</taxon>
        <taxon>Chrysomeloidea</taxon>
        <taxon>Chrysomelidae</taxon>
        <taxon>Bruchinae</taxon>
        <taxon>Bruchini</taxon>
        <taxon>Acanthoscelides</taxon>
    </lineage>
</organism>
<accession>A0A9P0Q829</accession>
<dbReference type="Gene3D" id="3.60.20.10">
    <property type="entry name" value="Glutamine Phosphoribosylpyrophosphate, subunit 1, domain 1"/>
    <property type="match status" value="1"/>
</dbReference>
<feature type="coiled-coil region" evidence="1">
    <location>
        <begin position="47"/>
        <end position="74"/>
    </location>
</feature>
<keyword evidence="1" id="KW-0175">Coiled coil</keyword>
<gene>
    <name evidence="2" type="ORF">ACAOBT_LOCUS31322</name>
</gene>
<reference evidence="2" key="1">
    <citation type="submission" date="2022-03" db="EMBL/GenBank/DDBJ databases">
        <authorList>
            <person name="Sayadi A."/>
        </authorList>
    </citation>
    <scope>NUCLEOTIDE SEQUENCE</scope>
</reference>
<evidence type="ECO:0000313" key="3">
    <source>
        <dbReference type="Proteomes" id="UP001152888"/>
    </source>
</evidence>
<proteinExistence type="predicted"/>
<dbReference type="EMBL" id="CAKOFQ010007943">
    <property type="protein sequence ID" value="CAH2010130.1"/>
    <property type="molecule type" value="Genomic_DNA"/>
</dbReference>
<comment type="caution">
    <text evidence="2">The sequence shown here is derived from an EMBL/GenBank/DDBJ whole genome shotgun (WGS) entry which is preliminary data.</text>
</comment>
<dbReference type="SUPFAM" id="SSF56235">
    <property type="entry name" value="N-terminal nucleophile aminohydrolases (Ntn hydrolases)"/>
    <property type="match status" value="1"/>
</dbReference>
<evidence type="ECO:0000256" key="1">
    <source>
        <dbReference type="SAM" id="Coils"/>
    </source>
</evidence>
<name>A0A9P0Q829_ACAOB</name>
<protein>
    <submittedName>
        <fullName evidence="2">Uncharacterized protein</fullName>
    </submittedName>
</protein>
<dbReference type="Proteomes" id="UP001152888">
    <property type="component" value="Unassembled WGS sequence"/>
</dbReference>